<dbReference type="Pfam" id="PF10523">
    <property type="entry name" value="BEN"/>
    <property type="match status" value="1"/>
</dbReference>
<dbReference type="PANTHER" id="PTHR16243">
    <property type="entry name" value="BTG3-ASSOCIATED NUCLEAR PROTEIN BANP"/>
    <property type="match status" value="1"/>
</dbReference>
<keyword evidence="4" id="KW-0678">Repressor</keyword>
<keyword evidence="7" id="KW-0175">Coiled coil</keyword>
<dbReference type="EMBL" id="JASPKZ010009819">
    <property type="protein sequence ID" value="KAJ9575839.1"/>
    <property type="molecule type" value="Genomic_DNA"/>
</dbReference>
<evidence type="ECO:0000256" key="8">
    <source>
        <dbReference type="ARBA" id="ARBA00023125"/>
    </source>
</evidence>
<dbReference type="InterPro" id="IPR018379">
    <property type="entry name" value="BEN_domain"/>
</dbReference>
<reference evidence="13" key="1">
    <citation type="journal article" date="2023" name="IScience">
        <title>Live-bearing cockroach genome reveals convergent evolutionary mechanisms linked to viviparity in insects and beyond.</title>
        <authorList>
            <person name="Fouks B."/>
            <person name="Harrison M.C."/>
            <person name="Mikhailova A.A."/>
            <person name="Marchal E."/>
            <person name="English S."/>
            <person name="Carruthers M."/>
            <person name="Jennings E.C."/>
            <person name="Chiamaka E.L."/>
            <person name="Frigard R.A."/>
            <person name="Pippel M."/>
            <person name="Attardo G.M."/>
            <person name="Benoit J.B."/>
            <person name="Bornberg-Bauer E."/>
            <person name="Tobe S.S."/>
        </authorList>
    </citation>
    <scope>NUCLEOTIDE SEQUENCE</scope>
    <source>
        <strain evidence="13">Stay&amp;Tobe</strain>
    </source>
</reference>
<dbReference type="AlphaFoldDB" id="A0AAD7Z856"/>
<dbReference type="PANTHER" id="PTHR16243:SF2">
    <property type="entry name" value="PROTEIN BANP"/>
    <property type="match status" value="1"/>
</dbReference>
<dbReference type="GO" id="GO:0005634">
    <property type="term" value="C:nucleus"/>
    <property type="evidence" value="ECO:0007669"/>
    <property type="project" value="UniProtKB-SubCell"/>
</dbReference>
<sequence>MSGIPQVKRPRVESSTVLTAIEACSKEIINLKLSFNQRVTKIENHTSAITSGYNTIIQRMDTLESLIRNCMKSDNKRHSCCDEVLQKLTKMEELLTSLTSETNIIKVENSDAKASGSPVVLIRNNKPAQVSASVGLDSTMQVITLNSKADYPEGSWLGDENNPEARVRCGISQSDLIHINTFCQTPEKMAVTLLDYLFPREVLAVSNLSGKGKHRKRQLDPLMVYGIRCHLLHKFNITERDWYRIKQNMDSKCRTAWKKKVRGLPLGGIKNSPQNESSPSQLHQIISEDGESLIVASDSFLGSDTIEGMETQ</sequence>
<evidence type="ECO:0000256" key="9">
    <source>
        <dbReference type="ARBA" id="ARBA00023163"/>
    </source>
</evidence>
<keyword evidence="14" id="KW-1185">Reference proteome</keyword>
<evidence type="ECO:0000313" key="13">
    <source>
        <dbReference type="EMBL" id="KAJ9575839.1"/>
    </source>
</evidence>
<keyword evidence="10" id="KW-0539">Nucleus</keyword>
<dbReference type="GO" id="GO:0042177">
    <property type="term" value="P:negative regulation of protein catabolic process"/>
    <property type="evidence" value="ECO:0007669"/>
    <property type="project" value="TreeGrafter"/>
</dbReference>
<protein>
    <recommendedName>
        <fullName evidence="3">Protein BANP</fullName>
    </recommendedName>
</protein>
<dbReference type="InterPro" id="IPR042343">
    <property type="entry name" value="BANP"/>
</dbReference>
<evidence type="ECO:0000256" key="2">
    <source>
        <dbReference type="ARBA" id="ARBA00009735"/>
    </source>
</evidence>
<keyword evidence="8" id="KW-0238">DNA-binding</keyword>
<keyword evidence="9" id="KW-0804">Transcription</keyword>
<evidence type="ECO:0000256" key="7">
    <source>
        <dbReference type="ARBA" id="ARBA00023054"/>
    </source>
</evidence>
<comment type="subcellular location">
    <subcellularLocation>
        <location evidence="1">Nucleus</location>
    </subcellularLocation>
</comment>
<evidence type="ECO:0000256" key="4">
    <source>
        <dbReference type="ARBA" id="ARBA00022491"/>
    </source>
</evidence>
<keyword evidence="5" id="KW-0156">Chromatin regulator</keyword>
<comment type="caution">
    <text evidence="13">The sequence shown here is derived from an EMBL/GenBank/DDBJ whole genome shotgun (WGS) entry which is preliminary data.</text>
</comment>
<dbReference type="GO" id="GO:0006325">
    <property type="term" value="P:chromatin organization"/>
    <property type="evidence" value="ECO:0007669"/>
    <property type="project" value="UniProtKB-KW"/>
</dbReference>
<feature type="domain" description="BEN" evidence="12">
    <location>
        <begin position="164"/>
        <end position="260"/>
    </location>
</feature>
<reference evidence="13" key="2">
    <citation type="submission" date="2023-05" db="EMBL/GenBank/DDBJ databases">
        <authorList>
            <person name="Fouks B."/>
        </authorList>
    </citation>
    <scope>NUCLEOTIDE SEQUENCE</scope>
    <source>
        <strain evidence="13">Stay&amp;Tobe</strain>
        <tissue evidence="13">Testes</tissue>
    </source>
</reference>
<evidence type="ECO:0000313" key="14">
    <source>
        <dbReference type="Proteomes" id="UP001233999"/>
    </source>
</evidence>
<feature type="non-terminal residue" evidence="13">
    <location>
        <position position="1"/>
    </location>
</feature>
<dbReference type="PROSITE" id="PS51457">
    <property type="entry name" value="BEN"/>
    <property type="match status" value="1"/>
</dbReference>
<evidence type="ECO:0000256" key="3">
    <source>
        <dbReference type="ARBA" id="ARBA00015794"/>
    </source>
</evidence>
<proteinExistence type="inferred from homology"/>
<evidence type="ECO:0000256" key="5">
    <source>
        <dbReference type="ARBA" id="ARBA00022853"/>
    </source>
</evidence>
<evidence type="ECO:0000256" key="10">
    <source>
        <dbReference type="ARBA" id="ARBA00023242"/>
    </source>
</evidence>
<keyword evidence="6" id="KW-0805">Transcription regulation</keyword>
<dbReference type="Gene3D" id="1.10.10.2590">
    <property type="entry name" value="BEN domain"/>
    <property type="match status" value="1"/>
</dbReference>
<dbReference type="GO" id="GO:0034504">
    <property type="term" value="P:protein localization to nucleus"/>
    <property type="evidence" value="ECO:0007669"/>
    <property type="project" value="TreeGrafter"/>
</dbReference>
<evidence type="ECO:0000256" key="11">
    <source>
        <dbReference type="ARBA" id="ARBA00023306"/>
    </source>
</evidence>
<keyword evidence="11" id="KW-0131">Cell cycle</keyword>
<evidence type="ECO:0000259" key="12">
    <source>
        <dbReference type="PROSITE" id="PS51457"/>
    </source>
</evidence>
<dbReference type="SMART" id="SM01025">
    <property type="entry name" value="BEN"/>
    <property type="match status" value="1"/>
</dbReference>
<comment type="similarity">
    <text evidence="2">Belongs to the BANP/SMAR1 family.</text>
</comment>
<dbReference type="GO" id="GO:0003677">
    <property type="term" value="F:DNA binding"/>
    <property type="evidence" value="ECO:0007669"/>
    <property type="project" value="UniProtKB-KW"/>
</dbReference>
<gene>
    <name evidence="13" type="ORF">L9F63_007297</name>
</gene>
<dbReference type="Proteomes" id="UP001233999">
    <property type="component" value="Unassembled WGS sequence"/>
</dbReference>
<organism evidence="13 14">
    <name type="scientific">Diploptera punctata</name>
    <name type="common">Pacific beetle cockroach</name>
    <dbReference type="NCBI Taxonomy" id="6984"/>
    <lineage>
        <taxon>Eukaryota</taxon>
        <taxon>Metazoa</taxon>
        <taxon>Ecdysozoa</taxon>
        <taxon>Arthropoda</taxon>
        <taxon>Hexapoda</taxon>
        <taxon>Insecta</taxon>
        <taxon>Pterygota</taxon>
        <taxon>Neoptera</taxon>
        <taxon>Polyneoptera</taxon>
        <taxon>Dictyoptera</taxon>
        <taxon>Blattodea</taxon>
        <taxon>Blaberoidea</taxon>
        <taxon>Blaberidae</taxon>
        <taxon>Diplopterinae</taxon>
        <taxon>Diploptera</taxon>
    </lineage>
</organism>
<name>A0AAD7Z856_DIPPU</name>
<evidence type="ECO:0000256" key="6">
    <source>
        <dbReference type="ARBA" id="ARBA00023015"/>
    </source>
</evidence>
<accession>A0AAD7Z856</accession>
<evidence type="ECO:0000256" key="1">
    <source>
        <dbReference type="ARBA" id="ARBA00004123"/>
    </source>
</evidence>